<organism evidence="2 3">
    <name type="scientific">Mycena pura</name>
    <dbReference type="NCBI Taxonomy" id="153505"/>
    <lineage>
        <taxon>Eukaryota</taxon>
        <taxon>Fungi</taxon>
        <taxon>Dikarya</taxon>
        <taxon>Basidiomycota</taxon>
        <taxon>Agaricomycotina</taxon>
        <taxon>Agaricomycetes</taxon>
        <taxon>Agaricomycetidae</taxon>
        <taxon>Agaricales</taxon>
        <taxon>Marasmiineae</taxon>
        <taxon>Mycenaceae</taxon>
        <taxon>Mycena</taxon>
    </lineage>
</organism>
<feature type="compositionally biased region" description="Polar residues" evidence="1">
    <location>
        <begin position="319"/>
        <end position="330"/>
    </location>
</feature>
<reference evidence="2" key="1">
    <citation type="submission" date="2023-03" db="EMBL/GenBank/DDBJ databases">
        <title>Massive genome expansion in bonnet fungi (Mycena s.s.) driven by repeated elements and novel gene families across ecological guilds.</title>
        <authorList>
            <consortium name="Lawrence Berkeley National Laboratory"/>
            <person name="Harder C.B."/>
            <person name="Miyauchi S."/>
            <person name="Viragh M."/>
            <person name="Kuo A."/>
            <person name="Thoen E."/>
            <person name="Andreopoulos B."/>
            <person name="Lu D."/>
            <person name="Skrede I."/>
            <person name="Drula E."/>
            <person name="Henrissat B."/>
            <person name="Morin E."/>
            <person name="Kohler A."/>
            <person name="Barry K."/>
            <person name="LaButti K."/>
            <person name="Morin E."/>
            <person name="Salamov A."/>
            <person name="Lipzen A."/>
            <person name="Mereny Z."/>
            <person name="Hegedus B."/>
            <person name="Baldrian P."/>
            <person name="Stursova M."/>
            <person name="Weitz H."/>
            <person name="Taylor A."/>
            <person name="Grigoriev I.V."/>
            <person name="Nagy L.G."/>
            <person name="Martin F."/>
            <person name="Kauserud H."/>
        </authorList>
    </citation>
    <scope>NUCLEOTIDE SEQUENCE</scope>
    <source>
        <strain evidence="2">9144</strain>
    </source>
</reference>
<keyword evidence="3" id="KW-1185">Reference proteome</keyword>
<evidence type="ECO:0000313" key="2">
    <source>
        <dbReference type="EMBL" id="KAJ7210389.1"/>
    </source>
</evidence>
<name>A0AAD6VE45_9AGAR</name>
<feature type="region of interest" description="Disordered" evidence="1">
    <location>
        <begin position="371"/>
        <end position="393"/>
    </location>
</feature>
<dbReference type="AlphaFoldDB" id="A0AAD6VE45"/>
<feature type="region of interest" description="Disordered" evidence="1">
    <location>
        <begin position="292"/>
        <end position="345"/>
    </location>
</feature>
<gene>
    <name evidence="2" type="ORF">GGX14DRAFT_625382</name>
</gene>
<protein>
    <submittedName>
        <fullName evidence="2">Uncharacterized protein</fullName>
    </submittedName>
</protein>
<proteinExistence type="predicted"/>
<comment type="caution">
    <text evidence="2">The sequence shown here is derived from an EMBL/GenBank/DDBJ whole genome shotgun (WGS) entry which is preliminary data.</text>
</comment>
<dbReference type="Proteomes" id="UP001219525">
    <property type="component" value="Unassembled WGS sequence"/>
</dbReference>
<dbReference type="EMBL" id="JARJCW010000028">
    <property type="protein sequence ID" value="KAJ7210389.1"/>
    <property type="molecule type" value="Genomic_DNA"/>
</dbReference>
<accession>A0AAD6VE45</accession>
<evidence type="ECO:0000256" key="1">
    <source>
        <dbReference type="SAM" id="MobiDB-lite"/>
    </source>
</evidence>
<sequence>MRAFSSACCLCIMNCVGTRLRGARLPARAPTPYLGAAATVGGSGRGVLDAARRETDAVLENCGPRAVLPAKNSPAREVGSALHATEKRCIRLANLVGPVGDAVRRQNNNAPIGSEENRTLSDKPARQFPTIAVIHIAGICGLRLRRGTPGADAAHVCVGVDLAGPGLGGDSARSVILQSVGDAELAVREEAKSERQVRSLVLSAFIMSCIQVVCAPQRVLCPPNCDPNHPTATEMKPGSVKHYAQLTSLQAELGAPAARSAHNDREAENRVGHVAWFRVRASRRRDPLHVAHSEALPKLSAQPQSSENQERQALRPLVHSSNTPDSSSRIAESGEQGLSPAKVARRVRKSEWSTAMADAATHAVLAEKSGGVGSSLTQGARDDSHCSASRTAQQWQTAGFATLTPASSKRKGAGLPPNQVNGWEHLNLEDRFSFFSPRSPNELTTARNGSKHVWKAGLASQLAAASRRPSPCLQRLAISSAFQGLNAVKKTFTSREKSARGKLPLNRKTSNMKLRKTRHFSPRKIFGCFESSRKNT</sequence>
<evidence type="ECO:0000313" key="3">
    <source>
        <dbReference type="Proteomes" id="UP001219525"/>
    </source>
</evidence>